<proteinExistence type="predicted"/>
<dbReference type="AlphaFoldDB" id="F4L7N4"/>
<dbReference type="EMBL" id="CP002692">
    <property type="protein sequence ID" value="AEE54392.1"/>
    <property type="molecule type" value="Genomic_DNA"/>
</dbReference>
<reference evidence="2 3" key="1">
    <citation type="journal article" date="2011" name="Stand. Genomic Sci.">
        <title>Complete genome sequence of Haliscomenobacter hydrossis type strain (O).</title>
        <authorList>
            <consortium name="US DOE Joint Genome Institute (JGI-PGF)"/>
            <person name="Daligault H."/>
            <person name="Lapidus A."/>
            <person name="Zeytun A."/>
            <person name="Nolan M."/>
            <person name="Lucas S."/>
            <person name="Del Rio T.G."/>
            <person name="Tice H."/>
            <person name="Cheng J.F."/>
            <person name="Tapia R."/>
            <person name="Han C."/>
            <person name="Goodwin L."/>
            <person name="Pitluck S."/>
            <person name="Liolios K."/>
            <person name="Pagani I."/>
            <person name="Ivanova N."/>
            <person name="Huntemann M."/>
            <person name="Mavromatis K."/>
            <person name="Mikhailova N."/>
            <person name="Pati A."/>
            <person name="Chen A."/>
            <person name="Palaniappan K."/>
            <person name="Land M."/>
            <person name="Hauser L."/>
            <person name="Brambilla E.M."/>
            <person name="Rohde M."/>
            <person name="Verbarg S."/>
            <person name="Goker M."/>
            <person name="Bristow J."/>
            <person name="Eisen J.A."/>
            <person name="Markowitz V."/>
            <person name="Hugenholtz P."/>
            <person name="Kyrpides N.C."/>
            <person name="Klenk H.P."/>
            <person name="Woyke T."/>
        </authorList>
    </citation>
    <scope>NUCLEOTIDE SEQUENCE [LARGE SCALE GENOMIC DNA]</scope>
    <source>
        <strain evidence="3">ATCC 27775 / DSM 1100 / LMG 10767 / O</strain>
        <plasmid evidence="3">Plasmid pHALHY01</plasmid>
    </source>
</reference>
<dbReference type="RefSeq" id="WP_013768909.1">
    <property type="nucleotide sequence ID" value="NC_015511.1"/>
</dbReference>
<sequence length="298" mass="34647">MKNSTVNKTTTVETAFHQFCQNITLPAATIKKIQQRYQRIVKQLNKDFWGQPEPVAHCLYVGSYGRDTDILVSDIDVLFWLPKARLARYQDRITNGASGLLQDLKKSIKRTYTSTSLRADGQVVVAPFNDKVRFEIVPCFEQADKSFIYPDTNQGGSWHKTDPRPEIEAVNAMDKKTNGLMKNLCRMTRAWKQEWNVPISGLLIDTLVYNFLNQWKPKSGAKVRYDHACRDFFKFLSEQNQEQSYWLALGSRQHVERTGLFEHKAKRCYNLALEAIEKEKFRIAHTKWRQIYGNKFPA</sequence>
<name>F4L7N4_HALH1</name>
<keyword evidence="3" id="KW-1185">Reference proteome</keyword>
<accession>F4L7N4</accession>
<evidence type="ECO:0000313" key="2">
    <source>
        <dbReference type="EMBL" id="AEE54392.1"/>
    </source>
</evidence>
<gene>
    <name evidence="2" type="ordered locus">Halhy_6576</name>
</gene>
<dbReference type="GO" id="GO:0051607">
    <property type="term" value="P:defense response to virus"/>
    <property type="evidence" value="ECO:0007669"/>
    <property type="project" value="UniProtKB-KW"/>
</dbReference>
<keyword evidence="1" id="KW-0051">Antiviral defense</keyword>
<organism evidence="2 3">
    <name type="scientific">Haliscomenobacter hydrossis (strain ATCC 27775 / DSM 1100 / LMG 10767 / O)</name>
    <dbReference type="NCBI Taxonomy" id="760192"/>
    <lineage>
        <taxon>Bacteria</taxon>
        <taxon>Pseudomonadati</taxon>
        <taxon>Bacteroidota</taxon>
        <taxon>Saprospiria</taxon>
        <taxon>Saprospirales</taxon>
        <taxon>Haliscomenobacteraceae</taxon>
        <taxon>Haliscomenobacter</taxon>
    </lineage>
</organism>
<evidence type="ECO:0000256" key="1">
    <source>
        <dbReference type="ARBA" id="ARBA00023118"/>
    </source>
</evidence>
<evidence type="ECO:0008006" key="4">
    <source>
        <dbReference type="Google" id="ProtNLM"/>
    </source>
</evidence>
<dbReference type="HOGENOM" id="CLU_051351_1_1_10"/>
<dbReference type="CDD" id="cd05400">
    <property type="entry name" value="NT_2-5OAS_ClassI-CCAase"/>
    <property type="match status" value="1"/>
</dbReference>
<keyword evidence="2" id="KW-0614">Plasmid</keyword>
<reference key="2">
    <citation type="submission" date="2011-04" db="EMBL/GenBank/DDBJ databases">
        <title>Complete sequence of plasmid 1 of Haliscomenobacter hydrossis DSM 1100.</title>
        <authorList>
            <consortium name="US DOE Joint Genome Institute (JGI-PGF)"/>
            <person name="Lucas S."/>
            <person name="Han J."/>
            <person name="Lapidus A."/>
            <person name="Bruce D."/>
            <person name="Goodwin L."/>
            <person name="Pitluck S."/>
            <person name="Peters L."/>
            <person name="Kyrpides N."/>
            <person name="Mavromatis K."/>
            <person name="Ivanova N."/>
            <person name="Ovchinnikova G."/>
            <person name="Pagani I."/>
            <person name="Daligault H."/>
            <person name="Detter J.C."/>
            <person name="Han C."/>
            <person name="Land M."/>
            <person name="Hauser L."/>
            <person name="Markowitz V."/>
            <person name="Cheng J.-F."/>
            <person name="Hugenholtz P."/>
            <person name="Woyke T."/>
            <person name="Wu D."/>
            <person name="Verbarg S."/>
            <person name="Frueling A."/>
            <person name="Brambilla E."/>
            <person name="Klenk H.-P."/>
            <person name="Eisen J.A."/>
        </authorList>
    </citation>
    <scope>NUCLEOTIDE SEQUENCE</scope>
    <source>
        <strain>DSM 1100</strain>
    </source>
</reference>
<evidence type="ECO:0000313" key="3">
    <source>
        <dbReference type="Proteomes" id="UP000008461"/>
    </source>
</evidence>
<dbReference type="Pfam" id="PF18144">
    <property type="entry name" value="SMODS"/>
    <property type="match status" value="1"/>
</dbReference>
<dbReference type="KEGG" id="hhy:Halhy_6576"/>
<dbReference type="GO" id="GO:0016779">
    <property type="term" value="F:nucleotidyltransferase activity"/>
    <property type="evidence" value="ECO:0007669"/>
    <property type="project" value="InterPro"/>
</dbReference>
<dbReference type="OrthoDB" id="1118920at2"/>
<dbReference type="Proteomes" id="UP000008461">
    <property type="component" value="Plasmid pHALHY01"/>
</dbReference>
<dbReference type="InterPro" id="IPR006116">
    <property type="entry name" value="NT_2-5OAS_ClassI-CCAase"/>
</dbReference>
<geneLocation type="plasmid" evidence="2 3">
    <name>pHALHY01</name>
</geneLocation>
<dbReference type="SUPFAM" id="SSF81301">
    <property type="entry name" value="Nucleotidyltransferase"/>
    <property type="match status" value="1"/>
</dbReference>
<dbReference type="InterPro" id="IPR043519">
    <property type="entry name" value="NT_sf"/>
</dbReference>
<dbReference type="Gene3D" id="3.30.460.10">
    <property type="entry name" value="Beta Polymerase, domain 2"/>
    <property type="match status" value="1"/>
</dbReference>
<protein>
    <recommendedName>
        <fullName evidence="4">Nucleotidyltransferase</fullName>
    </recommendedName>
</protein>